<dbReference type="RefSeq" id="WP_034136936.1">
    <property type="nucleotide sequence ID" value="NZ_BAAAEG010000001.1"/>
</dbReference>
<name>A0AAE8HFD1_9PSED</name>
<protein>
    <submittedName>
        <fullName evidence="1">Uncharacterized protein</fullName>
    </submittedName>
</protein>
<dbReference type="AlphaFoldDB" id="A0AAE8HFD1"/>
<reference evidence="1 2" key="1">
    <citation type="submission" date="2016-10" db="EMBL/GenBank/DDBJ databases">
        <authorList>
            <person name="Varghese N."/>
            <person name="Submissions S."/>
        </authorList>
    </citation>
    <scope>NUCLEOTIDE SEQUENCE [LARGE SCALE GENOMIC DNA]</scope>
    <source>
        <strain evidence="1 2">BS2777</strain>
    </source>
</reference>
<dbReference type="EMBL" id="LT629801">
    <property type="protein sequence ID" value="SDV13859.1"/>
    <property type="molecule type" value="Genomic_DNA"/>
</dbReference>
<dbReference type="Proteomes" id="UP000182085">
    <property type="component" value="Chromosome I"/>
</dbReference>
<keyword evidence="2" id="KW-1185">Reference proteome</keyword>
<accession>A0AAE8HFD1</accession>
<gene>
    <name evidence="1" type="ORF">SAMN04490209_4167</name>
</gene>
<evidence type="ECO:0000313" key="1">
    <source>
        <dbReference type="EMBL" id="SDV13859.1"/>
    </source>
</evidence>
<sequence length="251" mass="26627">MGTSTSSKGPGGNSPYVPGWVDTNGLPPIPPVPPQRFKDFRTSLGKFVASGDGDYLRSAVSSYAGAATGGSVVGSARFGSMAGAGGALFGAMAAIREGQSIPGLDLASLNGQDTDLAISIIVQALAIEDGDSDRVRVAMNEALSECLQGYDEFDFSRITDEMLVQMMLIYVTNCVFGQVVLDSNDAFAKAKSAGQVEQAEKDLHSLVESVTDKHMRPLLSGSLKSFTSARVEQVQLLAIKEVWSEWESYEQ</sequence>
<proteinExistence type="predicted"/>
<evidence type="ECO:0000313" key="2">
    <source>
        <dbReference type="Proteomes" id="UP000182085"/>
    </source>
</evidence>
<organism evidence="1 2">
    <name type="scientific">Pseudomonas rhodesiae</name>
    <dbReference type="NCBI Taxonomy" id="76760"/>
    <lineage>
        <taxon>Bacteria</taxon>
        <taxon>Pseudomonadati</taxon>
        <taxon>Pseudomonadota</taxon>
        <taxon>Gammaproteobacteria</taxon>
        <taxon>Pseudomonadales</taxon>
        <taxon>Pseudomonadaceae</taxon>
        <taxon>Pseudomonas</taxon>
    </lineage>
</organism>